<name>A0ABX3JXG8_9BACL</name>
<reference evidence="1 2" key="1">
    <citation type="submission" date="2016-12" db="EMBL/GenBank/DDBJ databases">
        <title>Genome sequencing and description of Paenibacillus sp. nov. from high altitude lake in the Indian Trans- Himalayas.</title>
        <authorList>
            <person name="Kiran S."/>
            <person name="Swarnkar M.K."/>
            <person name="Rana A."/>
            <person name="Tewari R."/>
            <person name="Gulati A."/>
        </authorList>
    </citation>
    <scope>NUCLEOTIDE SEQUENCE [LARGE SCALE GENOMIC DNA]</scope>
    <source>
        <strain evidence="1 2">IHBB 9951</strain>
    </source>
</reference>
<dbReference type="Proteomes" id="UP000189059">
    <property type="component" value="Unassembled WGS sequence"/>
</dbReference>
<keyword evidence="2" id="KW-1185">Reference proteome</keyword>
<accession>A0ABX3JXG8</accession>
<protein>
    <submittedName>
        <fullName evidence="1">Uncharacterized protein</fullName>
    </submittedName>
</protein>
<dbReference type="EMBL" id="MRVI01000001">
    <property type="protein sequence ID" value="OOC62361.1"/>
    <property type="molecule type" value="Genomic_DNA"/>
</dbReference>
<evidence type="ECO:0000313" key="1">
    <source>
        <dbReference type="EMBL" id="OOC62361.1"/>
    </source>
</evidence>
<proteinExistence type="predicted"/>
<sequence length="70" mass="8059">MRFKGLWPNEIMKEKVVGGETRSPFWLAQIYVLYPTTFNLWNGSAFSWRSLGEHGEHRNDPICGSAIALF</sequence>
<gene>
    <name evidence="1" type="ORF">BBD40_11100</name>
</gene>
<organism evidence="1 2">
    <name type="scientific">Paenibacillus ihbetae</name>
    <dbReference type="NCBI Taxonomy" id="1870820"/>
    <lineage>
        <taxon>Bacteria</taxon>
        <taxon>Bacillati</taxon>
        <taxon>Bacillota</taxon>
        <taxon>Bacilli</taxon>
        <taxon>Bacillales</taxon>
        <taxon>Paenibacillaceae</taxon>
        <taxon>Paenibacillus</taxon>
    </lineage>
</organism>
<evidence type="ECO:0000313" key="2">
    <source>
        <dbReference type="Proteomes" id="UP000189059"/>
    </source>
</evidence>
<comment type="caution">
    <text evidence="1">The sequence shown here is derived from an EMBL/GenBank/DDBJ whole genome shotgun (WGS) entry which is preliminary data.</text>
</comment>